<accession>A0A1D9MKD3</accession>
<dbReference type="PANTHER" id="PTHR38030:SF2">
    <property type="entry name" value="PROTOPORPHYRINOGEN IX DEHYDROGENASE [QUINONE]"/>
    <property type="match status" value="1"/>
</dbReference>
<reference evidence="2 3" key="1">
    <citation type="submission" date="2016-10" db="EMBL/GenBank/DDBJ databases">
        <title>Actinomyces aegypiusis sp. nov., isolated from the Aegypius monachus in Qinghai Tibet Plateau China.</title>
        <authorList>
            <person name="Wang Y."/>
        </authorList>
    </citation>
    <scope>NUCLEOTIDE SEQUENCE [LARGE SCALE GENOMIC DNA]</scope>
    <source>
        <strain evidence="2 3">VUL4_3</strain>
    </source>
</reference>
<dbReference type="OrthoDB" id="129384at2"/>
<proteinExistence type="predicted"/>
<dbReference type="Proteomes" id="UP000176288">
    <property type="component" value="Chromosome"/>
</dbReference>
<dbReference type="GO" id="GO:0006783">
    <property type="term" value="P:heme biosynthetic process"/>
    <property type="evidence" value="ECO:0007669"/>
    <property type="project" value="TreeGrafter"/>
</dbReference>
<dbReference type="KEGG" id="avu:BK816_05080"/>
<name>A0A1D9MKD3_9ACTO</name>
<dbReference type="Gene3D" id="3.40.50.360">
    <property type="match status" value="1"/>
</dbReference>
<feature type="domain" description="Flavodoxin" evidence="1">
    <location>
        <begin position="5"/>
        <end position="134"/>
    </location>
</feature>
<dbReference type="EMBL" id="CP017812">
    <property type="protein sequence ID" value="AOZ72742.1"/>
    <property type="molecule type" value="Genomic_DNA"/>
</dbReference>
<dbReference type="AlphaFoldDB" id="A0A1D9MKD3"/>
<evidence type="ECO:0000313" key="3">
    <source>
        <dbReference type="Proteomes" id="UP000176288"/>
    </source>
</evidence>
<dbReference type="InterPro" id="IPR052200">
    <property type="entry name" value="Protoporphyrinogen_IX_DH"/>
</dbReference>
<sequence length="164" mass="17852">MKILVTAASKHGSTAEVSERIAEILRENGLEVVNQSPENVLSLDSFDAVVIGSAVYMTNWMAPAKDFVARFSEELRHIPVWAFSVGLSGVPKGTVQDPSRVGPVLVEVAPVEHQTFPGRLNPSVLNLRERSIARLGGAVEGDFREWDQVEAFAKKIANELNTGN</sequence>
<dbReference type="STRING" id="1912795.BK816_05080"/>
<dbReference type="InterPro" id="IPR029039">
    <property type="entry name" value="Flavoprotein-like_sf"/>
</dbReference>
<dbReference type="SUPFAM" id="SSF52218">
    <property type="entry name" value="Flavoproteins"/>
    <property type="match status" value="1"/>
</dbReference>
<organism evidence="2 3">
    <name type="scientific">Boudabousia tangfeifanii</name>
    <dbReference type="NCBI Taxonomy" id="1912795"/>
    <lineage>
        <taxon>Bacteria</taxon>
        <taxon>Bacillati</taxon>
        <taxon>Actinomycetota</taxon>
        <taxon>Actinomycetes</taxon>
        <taxon>Actinomycetales</taxon>
        <taxon>Actinomycetaceae</taxon>
        <taxon>Boudabousia</taxon>
    </lineage>
</organism>
<evidence type="ECO:0000259" key="1">
    <source>
        <dbReference type="Pfam" id="PF12724"/>
    </source>
</evidence>
<gene>
    <name evidence="2" type="ORF">BK816_05080</name>
</gene>
<dbReference type="Pfam" id="PF12724">
    <property type="entry name" value="Flavodoxin_5"/>
    <property type="match status" value="1"/>
</dbReference>
<dbReference type="GO" id="GO:0010181">
    <property type="term" value="F:FMN binding"/>
    <property type="evidence" value="ECO:0007669"/>
    <property type="project" value="TreeGrafter"/>
</dbReference>
<dbReference type="GO" id="GO:0070819">
    <property type="term" value="F:menaquinone-dependent protoporphyrinogen oxidase activity"/>
    <property type="evidence" value="ECO:0007669"/>
    <property type="project" value="TreeGrafter"/>
</dbReference>
<dbReference type="InterPro" id="IPR026816">
    <property type="entry name" value="Flavodoxin_dom"/>
</dbReference>
<keyword evidence="3" id="KW-1185">Reference proteome</keyword>
<protein>
    <submittedName>
        <fullName evidence="2">Flavodoxin</fullName>
    </submittedName>
</protein>
<dbReference type="PANTHER" id="PTHR38030">
    <property type="entry name" value="PROTOPORPHYRINOGEN IX DEHYDROGENASE [MENAQUINONE]"/>
    <property type="match status" value="1"/>
</dbReference>
<evidence type="ECO:0000313" key="2">
    <source>
        <dbReference type="EMBL" id="AOZ72742.1"/>
    </source>
</evidence>
<dbReference type="RefSeq" id="WP_071164208.1">
    <property type="nucleotide sequence ID" value="NZ_CP017812.1"/>
</dbReference>